<evidence type="ECO:0000256" key="3">
    <source>
        <dbReference type="ARBA" id="ARBA00023163"/>
    </source>
</evidence>
<evidence type="ECO:0000313" key="6">
    <source>
        <dbReference type="Proteomes" id="UP000659124"/>
    </source>
</evidence>
<dbReference type="Pfam" id="PF00356">
    <property type="entry name" value="LacI"/>
    <property type="match status" value="1"/>
</dbReference>
<dbReference type="InterPro" id="IPR010982">
    <property type="entry name" value="Lambda_DNA-bd_dom_sf"/>
</dbReference>
<dbReference type="InterPro" id="IPR028082">
    <property type="entry name" value="Peripla_BP_I"/>
</dbReference>
<dbReference type="SUPFAM" id="SSF53822">
    <property type="entry name" value="Periplasmic binding protein-like I"/>
    <property type="match status" value="1"/>
</dbReference>
<accession>A0ABR7TIQ7</accession>
<dbReference type="SMART" id="SM00354">
    <property type="entry name" value="HTH_LACI"/>
    <property type="match status" value="1"/>
</dbReference>
<keyword evidence="3" id="KW-0804">Transcription</keyword>
<dbReference type="CDD" id="cd01392">
    <property type="entry name" value="HTH_LacI"/>
    <property type="match status" value="1"/>
</dbReference>
<dbReference type="SUPFAM" id="SSF47413">
    <property type="entry name" value="lambda repressor-like DNA-binding domains"/>
    <property type="match status" value="1"/>
</dbReference>
<comment type="caution">
    <text evidence="5">The sequence shown here is derived from an EMBL/GenBank/DDBJ whole genome shotgun (WGS) entry which is preliminary data.</text>
</comment>
<sequence length="336" mass="37574">MQRFITIRDIARELNISVATVSRAMRDTYDVSRKTREKVLEKAVQMNYKPNFNAIGLAQRNTRNIGVILPAITHYYFAAVINGIQEVAYQEHFNIVLYVTNDSAQREREIIRNLSLTSFDGLLVSISSPSDACQHFEEIIHKGLPVVFFDRVPGDIVSSKVVQDDFNGAFEAVEHLIRNGYSRIAHITGPENLELTAKRRAGYMAALSRYDIPFEETLVVHSGFTQHCGEQDMYRLLQAAIPPDAVFAVNDRKALGAMVALKNKKIGIGSEIGIVGFTNDPACDLVSPSLTTMAEPAFEIGTTSCELLLKHIRKKYFQPREITLPGTLIKRASSIR</sequence>
<gene>
    <name evidence="5" type="ORF">ICL07_03365</name>
</gene>
<feature type="domain" description="HTH lacI-type" evidence="4">
    <location>
        <begin position="5"/>
        <end position="59"/>
    </location>
</feature>
<dbReference type="Pfam" id="PF13377">
    <property type="entry name" value="Peripla_BP_3"/>
    <property type="match status" value="1"/>
</dbReference>
<organism evidence="5 6">
    <name type="scientific">Chitinophaga qingshengii</name>
    <dbReference type="NCBI Taxonomy" id="1569794"/>
    <lineage>
        <taxon>Bacteria</taxon>
        <taxon>Pseudomonadati</taxon>
        <taxon>Bacteroidota</taxon>
        <taxon>Chitinophagia</taxon>
        <taxon>Chitinophagales</taxon>
        <taxon>Chitinophagaceae</taxon>
        <taxon>Chitinophaga</taxon>
    </lineage>
</organism>
<dbReference type="RefSeq" id="WP_188086528.1">
    <property type="nucleotide sequence ID" value="NZ_JACVFC010000001.1"/>
</dbReference>
<dbReference type="PROSITE" id="PS50932">
    <property type="entry name" value="HTH_LACI_2"/>
    <property type="match status" value="1"/>
</dbReference>
<dbReference type="InterPro" id="IPR046335">
    <property type="entry name" value="LacI/GalR-like_sensor"/>
</dbReference>
<evidence type="ECO:0000256" key="2">
    <source>
        <dbReference type="ARBA" id="ARBA00023125"/>
    </source>
</evidence>
<keyword evidence="2 5" id="KW-0238">DNA-binding</keyword>
<dbReference type="PANTHER" id="PTHR30146">
    <property type="entry name" value="LACI-RELATED TRANSCRIPTIONAL REPRESSOR"/>
    <property type="match status" value="1"/>
</dbReference>
<keyword evidence="1" id="KW-0805">Transcription regulation</keyword>
<name>A0ABR7TIQ7_9BACT</name>
<dbReference type="CDD" id="cd06267">
    <property type="entry name" value="PBP1_LacI_sugar_binding-like"/>
    <property type="match status" value="1"/>
</dbReference>
<keyword evidence="6" id="KW-1185">Reference proteome</keyword>
<evidence type="ECO:0000256" key="1">
    <source>
        <dbReference type="ARBA" id="ARBA00023015"/>
    </source>
</evidence>
<evidence type="ECO:0000259" key="4">
    <source>
        <dbReference type="PROSITE" id="PS50932"/>
    </source>
</evidence>
<dbReference type="Gene3D" id="3.40.50.2300">
    <property type="match status" value="2"/>
</dbReference>
<proteinExistence type="predicted"/>
<dbReference type="Proteomes" id="UP000659124">
    <property type="component" value="Unassembled WGS sequence"/>
</dbReference>
<evidence type="ECO:0000313" key="5">
    <source>
        <dbReference type="EMBL" id="MBC9929396.1"/>
    </source>
</evidence>
<dbReference type="Gene3D" id="1.10.260.40">
    <property type="entry name" value="lambda repressor-like DNA-binding domains"/>
    <property type="match status" value="1"/>
</dbReference>
<protein>
    <submittedName>
        <fullName evidence="5">LacI family DNA-binding transcriptional regulator</fullName>
    </submittedName>
</protein>
<reference evidence="5 6" key="1">
    <citation type="submission" date="2020-09" db="EMBL/GenBank/DDBJ databases">
        <title>Genome sequences of type strains of Chitinophaga qingshengii and Chitinophaga varians.</title>
        <authorList>
            <person name="Kittiwongwattana C."/>
        </authorList>
    </citation>
    <scope>NUCLEOTIDE SEQUENCE [LARGE SCALE GENOMIC DNA]</scope>
    <source>
        <strain evidence="5 6">JCM 30026</strain>
    </source>
</reference>
<dbReference type="EMBL" id="JACVFC010000001">
    <property type="protein sequence ID" value="MBC9929396.1"/>
    <property type="molecule type" value="Genomic_DNA"/>
</dbReference>
<dbReference type="GO" id="GO:0003677">
    <property type="term" value="F:DNA binding"/>
    <property type="evidence" value="ECO:0007669"/>
    <property type="project" value="UniProtKB-KW"/>
</dbReference>
<dbReference type="InterPro" id="IPR000843">
    <property type="entry name" value="HTH_LacI"/>
</dbReference>
<dbReference type="PANTHER" id="PTHR30146:SF109">
    <property type="entry name" value="HTH-TYPE TRANSCRIPTIONAL REGULATOR GALS"/>
    <property type="match status" value="1"/>
</dbReference>